<dbReference type="GO" id="GO:0003755">
    <property type="term" value="F:peptidyl-prolyl cis-trans isomerase activity"/>
    <property type="evidence" value="ECO:0007669"/>
    <property type="project" value="UniProtKB-KW"/>
</dbReference>
<dbReference type="EC" id="5.2.1.8" evidence="2 4"/>
<evidence type="ECO:0000256" key="5">
    <source>
        <dbReference type="SAM" id="MobiDB-lite"/>
    </source>
</evidence>
<evidence type="ECO:0000259" key="6">
    <source>
        <dbReference type="PROSITE" id="PS50059"/>
    </source>
</evidence>
<dbReference type="EMBL" id="WXYO01000003">
    <property type="protein sequence ID" value="NAS11971.1"/>
    <property type="molecule type" value="Genomic_DNA"/>
</dbReference>
<dbReference type="Gene3D" id="3.10.50.40">
    <property type="match status" value="1"/>
</dbReference>
<comment type="caution">
    <text evidence="7">The sequence shown here is derived from an EMBL/GenBank/DDBJ whole genome shotgun (WGS) entry which is preliminary data.</text>
</comment>
<keyword evidence="8" id="KW-1185">Reference proteome</keyword>
<proteinExistence type="predicted"/>
<dbReference type="Proteomes" id="UP000475249">
    <property type="component" value="Unassembled WGS sequence"/>
</dbReference>
<dbReference type="SUPFAM" id="SSF54534">
    <property type="entry name" value="FKBP-like"/>
    <property type="match status" value="1"/>
</dbReference>
<gene>
    <name evidence="7" type="ORF">GTQ38_08170</name>
</gene>
<sequence>MRIGGLVSILLTILLFSACRNDDDVDIMIVPPRLLSEVAVEDDAAIQEFLDTHFYNYEEFDNPPADFDFKIVIDTIAGANADKTPLSQQVRDTLITVTSDEFNLEEDETVSHRMYYLLEAEGMGAQPTFADSVFVRYRGQLLDGTVFDGSDNQPVWFDLASIQGPLQGARGFSHGLTPFKSAANIIPNPDGTVSAQDYGLGLIIMPSGLGFFNIGQASIPIYSPLIFTIDLFTINPTDHDGDGIPSVDEDLNGNGFLYDDNTDEEAEQAINSFIFVNFLDVDDDQDGTSTRDEITDDEGNIIFPYPDTDGDGIPDHLDDDTP</sequence>
<protein>
    <recommendedName>
        <fullName evidence="2 4">peptidylprolyl isomerase</fullName>
        <ecNumber evidence="2 4">5.2.1.8</ecNumber>
    </recommendedName>
</protein>
<dbReference type="AlphaFoldDB" id="A0A6L9EBM2"/>
<keyword evidence="3 4" id="KW-0697">Rotamase</keyword>
<evidence type="ECO:0000256" key="4">
    <source>
        <dbReference type="PROSITE-ProRule" id="PRU00277"/>
    </source>
</evidence>
<dbReference type="InterPro" id="IPR001179">
    <property type="entry name" value="PPIase_FKBP_dom"/>
</dbReference>
<dbReference type="PROSITE" id="PS51257">
    <property type="entry name" value="PROKAR_LIPOPROTEIN"/>
    <property type="match status" value="1"/>
</dbReference>
<keyword evidence="4" id="KW-0413">Isomerase</keyword>
<feature type="region of interest" description="Disordered" evidence="5">
    <location>
        <begin position="286"/>
        <end position="322"/>
    </location>
</feature>
<comment type="catalytic activity">
    <reaction evidence="1 4">
        <text>[protein]-peptidylproline (omega=180) = [protein]-peptidylproline (omega=0)</text>
        <dbReference type="Rhea" id="RHEA:16237"/>
        <dbReference type="Rhea" id="RHEA-COMP:10747"/>
        <dbReference type="Rhea" id="RHEA-COMP:10748"/>
        <dbReference type="ChEBI" id="CHEBI:83833"/>
        <dbReference type="ChEBI" id="CHEBI:83834"/>
        <dbReference type="EC" id="5.2.1.8"/>
    </reaction>
</comment>
<feature type="compositionally biased region" description="Acidic residues" evidence="5">
    <location>
        <begin position="308"/>
        <end position="322"/>
    </location>
</feature>
<dbReference type="PROSITE" id="PS50059">
    <property type="entry name" value="FKBP_PPIASE"/>
    <property type="match status" value="1"/>
</dbReference>
<evidence type="ECO:0000313" key="7">
    <source>
        <dbReference type="EMBL" id="NAS11971.1"/>
    </source>
</evidence>
<accession>A0A6L9EBM2</accession>
<evidence type="ECO:0000256" key="3">
    <source>
        <dbReference type="ARBA" id="ARBA00023110"/>
    </source>
</evidence>
<evidence type="ECO:0000313" key="8">
    <source>
        <dbReference type="Proteomes" id="UP000475249"/>
    </source>
</evidence>
<evidence type="ECO:0000256" key="2">
    <source>
        <dbReference type="ARBA" id="ARBA00013194"/>
    </source>
</evidence>
<organism evidence="7 8">
    <name type="scientific">Poritiphilus flavus</name>
    <dbReference type="NCBI Taxonomy" id="2697053"/>
    <lineage>
        <taxon>Bacteria</taxon>
        <taxon>Pseudomonadati</taxon>
        <taxon>Bacteroidota</taxon>
        <taxon>Flavobacteriia</taxon>
        <taxon>Flavobacteriales</taxon>
        <taxon>Flavobacteriaceae</taxon>
        <taxon>Poritiphilus</taxon>
    </lineage>
</organism>
<feature type="domain" description="PPIase FKBP-type" evidence="6">
    <location>
        <begin position="130"/>
        <end position="235"/>
    </location>
</feature>
<name>A0A6L9EBM2_9FLAO</name>
<reference evidence="7 8" key="1">
    <citation type="submission" date="2020-01" db="EMBL/GenBank/DDBJ databases">
        <title>Bacteria diversity of Porities sp.</title>
        <authorList>
            <person name="Wang G."/>
        </authorList>
    </citation>
    <scope>NUCLEOTIDE SEQUENCE [LARGE SCALE GENOMIC DNA]</scope>
    <source>
        <strain evidence="7 8">R33</strain>
    </source>
</reference>
<dbReference type="RefSeq" id="WP_161435003.1">
    <property type="nucleotide sequence ID" value="NZ_WXYO01000003.1"/>
</dbReference>
<dbReference type="InterPro" id="IPR046357">
    <property type="entry name" value="PPIase_dom_sf"/>
</dbReference>
<dbReference type="Pfam" id="PF00254">
    <property type="entry name" value="FKBP_C"/>
    <property type="match status" value="1"/>
</dbReference>
<evidence type="ECO:0000256" key="1">
    <source>
        <dbReference type="ARBA" id="ARBA00000971"/>
    </source>
</evidence>